<feature type="binding site" evidence="15">
    <location>
        <position position="463"/>
    </location>
    <ligand>
        <name>Mg(2+)</name>
        <dbReference type="ChEBI" id="CHEBI:18420"/>
        <note>shared with alpha subunit</note>
    </ligand>
</feature>
<dbReference type="SUPFAM" id="SSF56037">
    <property type="entry name" value="PheT/TilS domain"/>
    <property type="match status" value="1"/>
</dbReference>
<dbReference type="GO" id="GO:0005524">
    <property type="term" value="F:ATP binding"/>
    <property type="evidence" value="ECO:0007669"/>
    <property type="project" value="UniProtKB-UniRule"/>
</dbReference>
<evidence type="ECO:0000256" key="6">
    <source>
        <dbReference type="ARBA" id="ARBA00022598"/>
    </source>
</evidence>
<keyword evidence="4 15" id="KW-0963">Cytoplasm</keyword>
<keyword evidence="11 16" id="KW-0694">RNA-binding</keyword>
<dbReference type="Gene3D" id="3.30.930.10">
    <property type="entry name" value="Bira Bifunctional Protein, Domain 2"/>
    <property type="match status" value="1"/>
</dbReference>
<comment type="similarity">
    <text evidence="2 15">Belongs to the phenylalanyl-tRNA synthetase beta subunit family. Type 1 subfamily.</text>
</comment>
<evidence type="ECO:0000256" key="4">
    <source>
        <dbReference type="ARBA" id="ARBA00022490"/>
    </source>
</evidence>
<dbReference type="InterPro" id="IPR005147">
    <property type="entry name" value="tRNA_synthase_B5-dom"/>
</dbReference>
<evidence type="ECO:0000256" key="10">
    <source>
        <dbReference type="ARBA" id="ARBA00022842"/>
    </source>
</evidence>
<organism evidence="20 21">
    <name type="scientific">Methylobacterium nodulans (strain LMG 21967 / CNCM I-2342 / ORS 2060)</name>
    <dbReference type="NCBI Taxonomy" id="460265"/>
    <lineage>
        <taxon>Bacteria</taxon>
        <taxon>Pseudomonadati</taxon>
        <taxon>Pseudomonadota</taxon>
        <taxon>Alphaproteobacteria</taxon>
        <taxon>Hyphomicrobiales</taxon>
        <taxon>Methylobacteriaceae</taxon>
        <taxon>Methylobacterium</taxon>
    </lineage>
</organism>
<evidence type="ECO:0000256" key="12">
    <source>
        <dbReference type="ARBA" id="ARBA00022917"/>
    </source>
</evidence>
<dbReference type="SUPFAM" id="SSF50249">
    <property type="entry name" value="Nucleic acid-binding proteins"/>
    <property type="match status" value="1"/>
</dbReference>
<feature type="domain" description="B5" evidence="19">
    <location>
        <begin position="404"/>
        <end position="479"/>
    </location>
</feature>
<dbReference type="STRING" id="460265.Mnod_5551"/>
<dbReference type="InterPro" id="IPR045864">
    <property type="entry name" value="aa-tRNA-synth_II/BPL/LPL"/>
</dbReference>
<dbReference type="PROSITE" id="PS51483">
    <property type="entry name" value="B5"/>
    <property type="match status" value="1"/>
</dbReference>
<dbReference type="FunFam" id="2.40.50.140:FF:000045">
    <property type="entry name" value="Phenylalanine--tRNA ligase beta subunit"/>
    <property type="match status" value="1"/>
</dbReference>
<comment type="subcellular location">
    <subcellularLocation>
        <location evidence="1 15">Cytoplasm</location>
    </subcellularLocation>
</comment>
<keyword evidence="12 15" id="KW-0648">Protein biosynthesis</keyword>
<dbReference type="InterPro" id="IPR002547">
    <property type="entry name" value="tRNA-bd_dom"/>
</dbReference>
<dbReference type="eggNOG" id="COG0072">
    <property type="taxonomic scope" value="Bacteria"/>
</dbReference>
<dbReference type="GO" id="GO:0000287">
    <property type="term" value="F:magnesium ion binding"/>
    <property type="evidence" value="ECO:0007669"/>
    <property type="project" value="UniProtKB-UniRule"/>
</dbReference>
<dbReference type="InterPro" id="IPR020825">
    <property type="entry name" value="Phe-tRNA_synthase-like_B3/B4"/>
</dbReference>
<dbReference type="Pfam" id="PF03483">
    <property type="entry name" value="B3_4"/>
    <property type="match status" value="1"/>
</dbReference>
<dbReference type="InterPro" id="IPR009061">
    <property type="entry name" value="DNA-bd_dom_put_sf"/>
</dbReference>
<dbReference type="AlphaFoldDB" id="B8IP75"/>
<feature type="domain" description="FDX-ACB" evidence="18">
    <location>
        <begin position="714"/>
        <end position="807"/>
    </location>
</feature>
<gene>
    <name evidence="15" type="primary">pheT</name>
    <name evidence="20" type="ordered locus">Mnod_5551</name>
</gene>
<dbReference type="eggNOG" id="COG0073">
    <property type="taxonomic scope" value="Bacteria"/>
</dbReference>
<dbReference type="Pfam" id="PF17759">
    <property type="entry name" value="tRNA_synthFbeta"/>
    <property type="match status" value="1"/>
</dbReference>
<dbReference type="Gene3D" id="3.30.56.10">
    <property type="match status" value="2"/>
</dbReference>
<dbReference type="HAMAP" id="MF_00283">
    <property type="entry name" value="Phe_tRNA_synth_beta1"/>
    <property type="match status" value="1"/>
</dbReference>
<feature type="binding site" evidence="15">
    <location>
        <position position="467"/>
    </location>
    <ligand>
        <name>Mg(2+)</name>
        <dbReference type="ChEBI" id="CHEBI:18420"/>
        <note>shared with alpha subunit</note>
    </ligand>
</feature>
<dbReference type="GO" id="GO:0009328">
    <property type="term" value="C:phenylalanine-tRNA ligase complex"/>
    <property type="evidence" value="ECO:0007669"/>
    <property type="project" value="TreeGrafter"/>
</dbReference>
<evidence type="ECO:0000313" key="20">
    <source>
        <dbReference type="EMBL" id="ACL60393.1"/>
    </source>
</evidence>
<dbReference type="EC" id="6.1.1.20" evidence="15"/>
<feature type="binding site" evidence="15">
    <location>
        <position position="457"/>
    </location>
    <ligand>
        <name>Mg(2+)</name>
        <dbReference type="ChEBI" id="CHEBI:18420"/>
        <note>shared with alpha subunit</note>
    </ligand>
</feature>
<dbReference type="InterPro" id="IPR045060">
    <property type="entry name" value="Phe-tRNA-ligase_IIc_bsu"/>
</dbReference>
<keyword evidence="21" id="KW-1185">Reference proteome</keyword>
<name>B8IP75_METNO</name>
<evidence type="ECO:0000256" key="13">
    <source>
        <dbReference type="ARBA" id="ARBA00023146"/>
    </source>
</evidence>
<dbReference type="GO" id="GO:0000049">
    <property type="term" value="F:tRNA binding"/>
    <property type="evidence" value="ECO:0007669"/>
    <property type="project" value="UniProtKB-UniRule"/>
</dbReference>
<dbReference type="OrthoDB" id="9805455at2"/>
<dbReference type="InterPro" id="IPR041616">
    <property type="entry name" value="PheRS_beta_core"/>
</dbReference>
<dbReference type="PANTHER" id="PTHR10947">
    <property type="entry name" value="PHENYLALANYL-TRNA SYNTHETASE BETA CHAIN AND LEUCINE-RICH REPEAT-CONTAINING PROTEIN 47"/>
    <property type="match status" value="1"/>
</dbReference>
<sequence length="808" mass="86189">MKFTLSWLKDHLDTDASLETIVETLTRIGLEVERVEDKAADLAAYRIAAVITAEQHPNADRLRVCTVDPGDGTAPVQVVCGAPNARAGMRSVFAPPGTYVPGKNITLSVGTIRGVESRGMLCSGAELGLSEDHDGILDLPADAPVGQPYAAYAGLDDPVIEINLTPNRPDCTGVSGIARDLAAAGLGTLRREPLSPLRGEGACPVAVIRDFAPGDEHLCPLFGLRLVRGVRNGPSPDWLQRRLKAIGLRPINALVDITNFITFDRGRPLHVFDAAKVKGNLTVRRAREGEEIVALDGRSYRLDDGIVVIADEAGPESIAGIMGGTHSGCDEATTDVLIEAALWDPRNIAQTGRRLGIISDARYRFERGVDPAFTLPGLDLATRMVMELCGGVPTQAAVAGELPDADRVIDFPWTEVRRLSGLDLPRPEMKVTLESLGFHVSGTGDRVKVLPPSWRPDVEGKADLVEEIVRIAGLDRIEAKPLPRIEAAVIRPVLTVLQKRTRLAKRELAARGLVEAVTWSFISRAEAKAFGGGRPELALANPIAADLSDMRPSLLPGLLRAAQRNADRGYGDVALFEVGQCFASDEPEGQTIRAAALRRGTARFAGAGRHWDGAARPVDAFEAKADALALLTALGIPTGGLQVAAGGPDWFHPGRSGTLQFGPRNPIGHFGELHPRVLKALDVKGPVVAFEIVLDALPLPKYRPTKVKPAAKLSDFQPLSRDFAFVVARDVPAGDILKAAQGADRSLVAGVEVFDVYEGPGIGADQKSVAVAVRLQPVDRTLTDAEIEAVSARIVAEVAKKTGATLRM</sequence>
<dbReference type="PANTHER" id="PTHR10947:SF0">
    <property type="entry name" value="PHENYLALANINE--TRNA LIGASE BETA SUBUNIT"/>
    <property type="match status" value="1"/>
</dbReference>
<comment type="cofactor">
    <cofactor evidence="15">
        <name>Mg(2+)</name>
        <dbReference type="ChEBI" id="CHEBI:18420"/>
    </cofactor>
    <text evidence="15">Binds 2 magnesium ions per tetramer.</text>
</comment>
<dbReference type="KEGG" id="mno:Mnod_5551"/>
<keyword evidence="10 15" id="KW-0460">Magnesium</keyword>
<accession>B8IP75</accession>
<evidence type="ECO:0000256" key="16">
    <source>
        <dbReference type="PROSITE-ProRule" id="PRU00209"/>
    </source>
</evidence>
<dbReference type="Gene3D" id="2.40.50.140">
    <property type="entry name" value="Nucleic acid-binding proteins"/>
    <property type="match status" value="1"/>
</dbReference>
<feature type="domain" description="TRNA-binding" evidence="17">
    <location>
        <begin position="39"/>
        <end position="150"/>
    </location>
</feature>
<keyword evidence="7 15" id="KW-0479">Metal-binding</keyword>
<evidence type="ECO:0000259" key="17">
    <source>
        <dbReference type="PROSITE" id="PS50886"/>
    </source>
</evidence>
<evidence type="ECO:0000259" key="18">
    <source>
        <dbReference type="PROSITE" id="PS51447"/>
    </source>
</evidence>
<dbReference type="SMART" id="SM00874">
    <property type="entry name" value="B5"/>
    <property type="match status" value="1"/>
</dbReference>
<dbReference type="InterPro" id="IPR004532">
    <property type="entry name" value="Phe-tRNA-ligase_IIc_bsu_bact"/>
</dbReference>
<dbReference type="GO" id="GO:0004826">
    <property type="term" value="F:phenylalanine-tRNA ligase activity"/>
    <property type="evidence" value="ECO:0007669"/>
    <property type="project" value="UniProtKB-UniRule"/>
</dbReference>
<dbReference type="PROSITE" id="PS50886">
    <property type="entry name" value="TRBD"/>
    <property type="match status" value="1"/>
</dbReference>
<dbReference type="InterPro" id="IPR036690">
    <property type="entry name" value="Fdx_antiC-bd_sf"/>
</dbReference>
<keyword evidence="6 15" id="KW-0436">Ligase</keyword>
<comment type="subunit">
    <text evidence="3 15">Tetramer of two alpha and two beta subunits.</text>
</comment>
<comment type="catalytic activity">
    <reaction evidence="14 15">
        <text>tRNA(Phe) + L-phenylalanine + ATP = L-phenylalanyl-tRNA(Phe) + AMP + diphosphate + H(+)</text>
        <dbReference type="Rhea" id="RHEA:19413"/>
        <dbReference type="Rhea" id="RHEA-COMP:9668"/>
        <dbReference type="Rhea" id="RHEA-COMP:9699"/>
        <dbReference type="ChEBI" id="CHEBI:15378"/>
        <dbReference type="ChEBI" id="CHEBI:30616"/>
        <dbReference type="ChEBI" id="CHEBI:33019"/>
        <dbReference type="ChEBI" id="CHEBI:58095"/>
        <dbReference type="ChEBI" id="CHEBI:78442"/>
        <dbReference type="ChEBI" id="CHEBI:78531"/>
        <dbReference type="ChEBI" id="CHEBI:456215"/>
        <dbReference type="EC" id="6.1.1.20"/>
    </reaction>
</comment>
<keyword evidence="8 15" id="KW-0547">Nucleotide-binding</keyword>
<keyword evidence="5 16" id="KW-0820">tRNA-binding</keyword>
<evidence type="ECO:0000256" key="8">
    <source>
        <dbReference type="ARBA" id="ARBA00022741"/>
    </source>
</evidence>
<dbReference type="EMBL" id="CP001349">
    <property type="protein sequence ID" value="ACL60393.1"/>
    <property type="molecule type" value="Genomic_DNA"/>
</dbReference>
<evidence type="ECO:0000256" key="3">
    <source>
        <dbReference type="ARBA" id="ARBA00011209"/>
    </source>
</evidence>
<keyword evidence="9 15" id="KW-0067">ATP-binding</keyword>
<keyword evidence="13 15" id="KW-0030">Aminoacyl-tRNA synthetase</keyword>
<dbReference type="RefSeq" id="WP_015931999.1">
    <property type="nucleotide sequence ID" value="NC_011894.1"/>
</dbReference>
<dbReference type="GO" id="GO:0006432">
    <property type="term" value="P:phenylalanyl-tRNA aminoacylation"/>
    <property type="evidence" value="ECO:0007669"/>
    <property type="project" value="UniProtKB-UniRule"/>
</dbReference>
<dbReference type="Gene3D" id="3.50.40.10">
    <property type="entry name" value="Phenylalanyl-trna Synthetase, Chain B, domain 3"/>
    <property type="match status" value="1"/>
</dbReference>
<dbReference type="InterPro" id="IPR033714">
    <property type="entry name" value="tRNA_bind_bactPheRS"/>
</dbReference>
<dbReference type="HOGENOM" id="CLU_016891_0_0_5"/>
<evidence type="ECO:0000256" key="2">
    <source>
        <dbReference type="ARBA" id="ARBA00008653"/>
    </source>
</evidence>
<dbReference type="NCBIfam" id="TIGR00472">
    <property type="entry name" value="pheT_bact"/>
    <property type="match status" value="1"/>
</dbReference>
<dbReference type="PROSITE" id="PS51447">
    <property type="entry name" value="FDX_ACB"/>
    <property type="match status" value="1"/>
</dbReference>
<dbReference type="InterPro" id="IPR012340">
    <property type="entry name" value="NA-bd_OB-fold"/>
</dbReference>
<dbReference type="CDD" id="cd02796">
    <property type="entry name" value="tRNA_bind_bactPheRS"/>
    <property type="match status" value="1"/>
</dbReference>
<dbReference type="SUPFAM" id="SSF54991">
    <property type="entry name" value="Anticodon-binding domain of PheRS"/>
    <property type="match status" value="1"/>
</dbReference>
<dbReference type="InterPro" id="IPR005146">
    <property type="entry name" value="B3/B4_tRNA-bd"/>
</dbReference>
<dbReference type="Gene3D" id="3.30.70.380">
    <property type="entry name" value="Ferrodoxin-fold anticodon-binding domain"/>
    <property type="match status" value="1"/>
</dbReference>
<dbReference type="SMART" id="SM00873">
    <property type="entry name" value="B3_4"/>
    <property type="match status" value="1"/>
</dbReference>
<proteinExistence type="inferred from homology"/>
<dbReference type="SMART" id="SM00896">
    <property type="entry name" value="FDX-ACB"/>
    <property type="match status" value="1"/>
</dbReference>
<evidence type="ECO:0000256" key="11">
    <source>
        <dbReference type="ARBA" id="ARBA00022884"/>
    </source>
</evidence>
<dbReference type="Pfam" id="PF03147">
    <property type="entry name" value="FDX-ACB"/>
    <property type="match status" value="1"/>
</dbReference>
<feature type="binding site" evidence="15">
    <location>
        <position position="466"/>
    </location>
    <ligand>
        <name>Mg(2+)</name>
        <dbReference type="ChEBI" id="CHEBI:18420"/>
        <note>shared with alpha subunit</note>
    </ligand>
</feature>
<dbReference type="Pfam" id="PF03484">
    <property type="entry name" value="B5"/>
    <property type="match status" value="1"/>
</dbReference>
<evidence type="ECO:0000256" key="9">
    <source>
        <dbReference type="ARBA" id="ARBA00022840"/>
    </source>
</evidence>
<dbReference type="FunFam" id="3.30.70.380:FF:000001">
    <property type="entry name" value="Phenylalanine--tRNA ligase beta subunit"/>
    <property type="match status" value="1"/>
</dbReference>
<dbReference type="SUPFAM" id="SSF55681">
    <property type="entry name" value="Class II aaRS and biotin synthetases"/>
    <property type="match status" value="1"/>
</dbReference>
<reference evidence="20 21" key="1">
    <citation type="submission" date="2009-01" db="EMBL/GenBank/DDBJ databases">
        <title>Complete sequence of chromosome of Methylobacterium nodulans ORS 2060.</title>
        <authorList>
            <consortium name="US DOE Joint Genome Institute"/>
            <person name="Lucas S."/>
            <person name="Copeland A."/>
            <person name="Lapidus A."/>
            <person name="Glavina del Rio T."/>
            <person name="Dalin E."/>
            <person name="Tice H."/>
            <person name="Bruce D."/>
            <person name="Goodwin L."/>
            <person name="Pitluck S."/>
            <person name="Sims D."/>
            <person name="Brettin T."/>
            <person name="Detter J.C."/>
            <person name="Han C."/>
            <person name="Larimer F."/>
            <person name="Land M."/>
            <person name="Hauser L."/>
            <person name="Kyrpides N."/>
            <person name="Ivanova N."/>
            <person name="Marx C.J."/>
            <person name="Richardson P."/>
        </authorList>
    </citation>
    <scope>NUCLEOTIDE SEQUENCE [LARGE SCALE GENOMIC DNA]</scope>
    <source>
        <strain evidence="21">LMG 21967 / CNCM I-2342 / ORS 2060</strain>
    </source>
</reference>
<dbReference type="CDD" id="cd00769">
    <property type="entry name" value="PheRS_beta_core"/>
    <property type="match status" value="1"/>
</dbReference>
<dbReference type="InterPro" id="IPR005121">
    <property type="entry name" value="Fdx_antiC-bd"/>
</dbReference>
<dbReference type="Pfam" id="PF01588">
    <property type="entry name" value="tRNA_bind"/>
    <property type="match status" value="1"/>
</dbReference>
<evidence type="ECO:0000256" key="5">
    <source>
        <dbReference type="ARBA" id="ARBA00022555"/>
    </source>
</evidence>
<protein>
    <recommendedName>
        <fullName evidence="15">Phenylalanine--tRNA ligase beta subunit</fullName>
        <ecNumber evidence="15">6.1.1.20</ecNumber>
    </recommendedName>
    <alternativeName>
        <fullName evidence="15">Phenylalanyl-tRNA synthetase beta subunit</fullName>
        <shortName evidence="15">PheRS</shortName>
    </alternativeName>
</protein>
<evidence type="ECO:0000256" key="15">
    <source>
        <dbReference type="HAMAP-Rule" id="MF_00283"/>
    </source>
</evidence>
<dbReference type="SUPFAM" id="SSF46955">
    <property type="entry name" value="Putative DNA-binding domain"/>
    <property type="match status" value="1"/>
</dbReference>
<evidence type="ECO:0000256" key="14">
    <source>
        <dbReference type="ARBA" id="ARBA00049255"/>
    </source>
</evidence>
<evidence type="ECO:0000259" key="19">
    <source>
        <dbReference type="PROSITE" id="PS51483"/>
    </source>
</evidence>
<evidence type="ECO:0000256" key="7">
    <source>
        <dbReference type="ARBA" id="ARBA00022723"/>
    </source>
</evidence>
<evidence type="ECO:0000313" key="21">
    <source>
        <dbReference type="Proteomes" id="UP000008207"/>
    </source>
</evidence>
<evidence type="ECO:0000256" key="1">
    <source>
        <dbReference type="ARBA" id="ARBA00004496"/>
    </source>
</evidence>
<dbReference type="Proteomes" id="UP000008207">
    <property type="component" value="Chromosome"/>
</dbReference>